<accession>A0A9W6B8P4</accession>
<dbReference type="RefSeq" id="WP_281756487.1">
    <property type="nucleotide sequence ID" value="NZ_BRVP01000035.1"/>
</dbReference>
<dbReference type="PROSITE" id="PS51257">
    <property type="entry name" value="PROKAR_LIPOPROTEIN"/>
    <property type="match status" value="1"/>
</dbReference>
<keyword evidence="3" id="KW-1185">Reference proteome</keyword>
<comment type="caution">
    <text evidence="2">The sequence shown here is derived from an EMBL/GenBank/DDBJ whole genome shotgun (WGS) entry which is preliminary data.</text>
</comment>
<feature type="region of interest" description="Disordered" evidence="1">
    <location>
        <begin position="230"/>
        <end position="279"/>
    </location>
</feature>
<evidence type="ECO:0000313" key="3">
    <source>
        <dbReference type="Proteomes" id="UP001143545"/>
    </source>
</evidence>
<feature type="compositionally biased region" description="Low complexity" evidence="1">
    <location>
        <begin position="234"/>
        <end position="248"/>
    </location>
</feature>
<dbReference type="AlphaFoldDB" id="A0A9W6B8P4"/>
<gene>
    <name evidence="2" type="ORF">NBRC110019_31480</name>
</gene>
<dbReference type="Proteomes" id="UP001143545">
    <property type="component" value="Unassembled WGS sequence"/>
</dbReference>
<protein>
    <submittedName>
        <fullName evidence="2">Uncharacterized protein</fullName>
    </submittedName>
</protein>
<sequence>MNIKSWPYYYGIILLLFITSCQPDDTFIQAETNTINEIGYNFKRKTFNELSQETKFKPVLDAMFNKKNLFLKENGKTIMEHEYNFTIDSTLIKEFSSDSYTSYTFLIRRDTIQPSTFENLVVVLDSINSPKAYIIKYILNAPPLYVPADNAYSLDATKELTPITYNTNTYSSKFTLVQSDGCTIATLMCPFGLDHEAGQACVDAKRGDLYLSYDSSNCYDTGSFGGSGFGDSGDSGSSDSGDSGSGDSSTGGGGSDDGSDDSSTDVGCRGCGDDDDVPIITNPVLEEEIEDEEPDPIITKLENLLNIDIIRNRIDYMVSKIDSTQTELGSEFRLELGGTYSEYVVPDNDLDFDTTKFPDAQSNSRIKLHLHQRTPIINQPGDTTRLAPIPSFEDIAGFCKFSSQLENLNANGEDAVSILVSRRGLYALTIEDSQKAIQFYHDLLNVTITIDDDNVPLITYLKDTYREMVLDKTRTSCPGTCQDDIEDALFELFFTEFLKKLDCGLNLHRAFLIDGSYIWTKLN</sequence>
<evidence type="ECO:0000313" key="2">
    <source>
        <dbReference type="EMBL" id="GLB54107.1"/>
    </source>
</evidence>
<evidence type="ECO:0000256" key="1">
    <source>
        <dbReference type="SAM" id="MobiDB-lite"/>
    </source>
</evidence>
<dbReference type="EMBL" id="BRVP01000035">
    <property type="protein sequence ID" value="GLB54107.1"/>
    <property type="molecule type" value="Genomic_DNA"/>
</dbReference>
<name>A0A9W6B8P4_9FLAO</name>
<reference evidence="2" key="1">
    <citation type="submission" date="2022-07" db="EMBL/GenBank/DDBJ databases">
        <title>Taxonomy of Novel Oxalotrophic and Methylotrophic Bacteria.</title>
        <authorList>
            <person name="Sahin N."/>
            <person name="Tani A."/>
        </authorList>
    </citation>
    <scope>NUCLEOTIDE SEQUENCE</scope>
    <source>
        <strain evidence="2">AM327</strain>
    </source>
</reference>
<organism evidence="2 3">
    <name type="scientific">Neptunitalea chrysea</name>
    <dbReference type="NCBI Taxonomy" id="1647581"/>
    <lineage>
        <taxon>Bacteria</taxon>
        <taxon>Pseudomonadati</taxon>
        <taxon>Bacteroidota</taxon>
        <taxon>Flavobacteriia</taxon>
        <taxon>Flavobacteriales</taxon>
        <taxon>Flavobacteriaceae</taxon>
        <taxon>Neptunitalea</taxon>
    </lineage>
</organism>
<proteinExistence type="predicted"/>